<dbReference type="EMBL" id="GBXM01101577">
    <property type="protein sequence ID" value="JAH07000.1"/>
    <property type="molecule type" value="Transcribed_RNA"/>
</dbReference>
<dbReference type="AlphaFoldDB" id="A0A0E9PSD9"/>
<protein>
    <submittedName>
        <fullName evidence="1">Uncharacterized protein</fullName>
    </submittedName>
</protein>
<name>A0A0E9PSD9_ANGAN</name>
<organism evidence="1">
    <name type="scientific">Anguilla anguilla</name>
    <name type="common">European freshwater eel</name>
    <name type="synonym">Muraena anguilla</name>
    <dbReference type="NCBI Taxonomy" id="7936"/>
    <lineage>
        <taxon>Eukaryota</taxon>
        <taxon>Metazoa</taxon>
        <taxon>Chordata</taxon>
        <taxon>Craniata</taxon>
        <taxon>Vertebrata</taxon>
        <taxon>Euteleostomi</taxon>
        <taxon>Actinopterygii</taxon>
        <taxon>Neopterygii</taxon>
        <taxon>Teleostei</taxon>
        <taxon>Anguilliformes</taxon>
        <taxon>Anguillidae</taxon>
        <taxon>Anguilla</taxon>
    </lineage>
</organism>
<proteinExistence type="predicted"/>
<reference evidence="1" key="1">
    <citation type="submission" date="2014-11" db="EMBL/GenBank/DDBJ databases">
        <authorList>
            <person name="Amaro Gonzalez C."/>
        </authorList>
    </citation>
    <scope>NUCLEOTIDE SEQUENCE</scope>
</reference>
<evidence type="ECO:0000313" key="1">
    <source>
        <dbReference type="EMBL" id="JAH07000.1"/>
    </source>
</evidence>
<reference evidence="1" key="2">
    <citation type="journal article" date="2015" name="Fish Shellfish Immunol.">
        <title>Early steps in the European eel (Anguilla anguilla)-Vibrio vulnificus interaction in the gills: Role of the RtxA13 toxin.</title>
        <authorList>
            <person name="Callol A."/>
            <person name="Pajuelo D."/>
            <person name="Ebbesson L."/>
            <person name="Teles M."/>
            <person name="MacKenzie S."/>
            <person name="Amaro C."/>
        </authorList>
    </citation>
    <scope>NUCLEOTIDE SEQUENCE</scope>
</reference>
<sequence length="48" mass="5855">MVCFYLGHLFRHLYGNEIFKVLEHVLYRAGNTMVKYLYRMNKKSTIKQ</sequence>
<accession>A0A0E9PSD9</accession>